<evidence type="ECO:0000256" key="2">
    <source>
        <dbReference type="SAM" id="Phobius"/>
    </source>
</evidence>
<dbReference type="KEGG" id="osn:115223913"/>
<proteinExistence type="predicted"/>
<reference evidence="4" key="1">
    <citation type="submission" date="2025-08" db="UniProtKB">
        <authorList>
            <consortium name="RefSeq"/>
        </authorList>
    </citation>
    <scope>IDENTIFICATION</scope>
</reference>
<gene>
    <name evidence="4" type="primary">LOC115223913</name>
</gene>
<feature type="transmembrane region" description="Helical" evidence="2">
    <location>
        <begin position="353"/>
        <end position="374"/>
    </location>
</feature>
<evidence type="ECO:0000313" key="3">
    <source>
        <dbReference type="Proteomes" id="UP000515154"/>
    </source>
</evidence>
<dbReference type="RefSeq" id="XP_029650504.1">
    <property type="nucleotide sequence ID" value="XM_029794644.2"/>
</dbReference>
<organism evidence="3 4">
    <name type="scientific">Octopus sinensis</name>
    <name type="common">East Asian common octopus</name>
    <dbReference type="NCBI Taxonomy" id="2607531"/>
    <lineage>
        <taxon>Eukaryota</taxon>
        <taxon>Metazoa</taxon>
        <taxon>Spiralia</taxon>
        <taxon>Lophotrochozoa</taxon>
        <taxon>Mollusca</taxon>
        <taxon>Cephalopoda</taxon>
        <taxon>Coleoidea</taxon>
        <taxon>Octopodiformes</taxon>
        <taxon>Octopoda</taxon>
        <taxon>Incirrata</taxon>
        <taxon>Octopodidae</taxon>
        <taxon>Octopus</taxon>
    </lineage>
</organism>
<evidence type="ECO:0000313" key="4">
    <source>
        <dbReference type="RefSeq" id="XP_029650504.1"/>
    </source>
</evidence>
<feature type="compositionally biased region" description="Acidic residues" evidence="1">
    <location>
        <begin position="32"/>
        <end position="43"/>
    </location>
</feature>
<keyword evidence="2" id="KW-0472">Membrane</keyword>
<keyword evidence="3" id="KW-1185">Reference proteome</keyword>
<sequence length="581" mass="66387">MISCCDVHAAFKRIKCKNNNNNNSNNNNNNNNDDDDDDDDDSNNDDKNDKYSSSSSTNKIWTLKPLGWIQGVSLILLLMAQVGSTGNCDNLLRRFTPYPCRQIKRSKEDLTFNCTVLIKPYCNNSEKQKKPQEFPESNLKLGGINIYDYEFNPEIYDSSLYPALNLTISLPKGEALLHTNGIRLDIWSFANGSRYNYPGICRYLQFSNVQFKPDSKLALLNHNCFWISRSRVNMTYFIKLSLYPSTQEIVYDAKIVDEKTILATAAIFPLGTIHAILGIGPTSKEFPKQFKLTNLDSLKNLTINTTQNSVLFSQLDFGKYQITISSNKINSKDGFLSAVIYIKRPPEKFSSQIILLSLLLLIIIMVFVICLLLMNRIKSLCVGRKTPGTVLLVTFHQNSHDEQVTNVLKKVFEKNFKWVVETLDANELSCLDYYSTSQIQTIFFIMPSHWKCIADSREMTAIFFQNILFMNSSLPAAVICQQSKTDIPKCLQELPKFHIIEDIMEIFEYVGETYDVHSKGLSLLKLIFSPVRQHQIYKCPSWKKLKESIEGLPDSESLREDKVPRFSSGPYLGYQWLSSSL</sequence>
<dbReference type="AlphaFoldDB" id="A0A6P7TGG3"/>
<evidence type="ECO:0000256" key="1">
    <source>
        <dbReference type="SAM" id="MobiDB-lite"/>
    </source>
</evidence>
<feature type="region of interest" description="Disordered" evidence="1">
    <location>
        <begin position="18"/>
        <end position="56"/>
    </location>
</feature>
<dbReference type="Proteomes" id="UP000515154">
    <property type="component" value="Linkage group LG24"/>
</dbReference>
<name>A0A6P7TGG3_9MOLL</name>
<protein>
    <submittedName>
        <fullName evidence="4">Metabotropic glutamate receptor-like protein N</fullName>
    </submittedName>
</protein>
<feature type="compositionally biased region" description="Low complexity" evidence="1">
    <location>
        <begin position="18"/>
        <end position="31"/>
    </location>
</feature>
<keyword evidence="2" id="KW-0812">Transmembrane</keyword>
<accession>A0A6P7TGG3</accession>
<keyword evidence="2" id="KW-1133">Transmembrane helix</keyword>